<dbReference type="STRING" id="268739.Nmlp_2140"/>
<name>M1Y1G7_NATM8</name>
<sequence>MPRYFEDIEAGRTYDIEGEYDVTAEEIKDFAERYDPQPFHLDEDAAAESMFGSLAASGWHTASMCMRLLVEGFLDPESSMGGEGIDELRWLRPVRPGDTLRIELEVLDKRVSESRPEMGHVRTELVGYNQADEAVIEWTARTMHRRRDRGDGSDTA</sequence>
<keyword evidence="3" id="KW-1185">Reference proteome</keyword>
<evidence type="ECO:0000313" key="3">
    <source>
        <dbReference type="Proteomes" id="UP000011867"/>
    </source>
</evidence>
<dbReference type="OrthoDB" id="225748at2157"/>
<protein>
    <submittedName>
        <fullName evidence="2">MaoC domain protein</fullName>
    </submittedName>
</protein>
<organism evidence="2 3">
    <name type="scientific">Natronomonas moolapensis (strain DSM 18674 / CECT 7526 / JCM 14361 / 8.8.11)</name>
    <dbReference type="NCBI Taxonomy" id="268739"/>
    <lineage>
        <taxon>Archaea</taxon>
        <taxon>Methanobacteriati</taxon>
        <taxon>Methanobacteriota</taxon>
        <taxon>Stenosarchaea group</taxon>
        <taxon>Halobacteria</taxon>
        <taxon>Halobacteriales</taxon>
        <taxon>Natronomonadaceae</taxon>
        <taxon>Natronomonas</taxon>
    </lineage>
</organism>
<evidence type="ECO:0000313" key="2">
    <source>
        <dbReference type="EMBL" id="CCQ36320.1"/>
    </source>
</evidence>
<dbReference type="Gene3D" id="3.10.129.10">
    <property type="entry name" value="Hotdog Thioesterase"/>
    <property type="match status" value="1"/>
</dbReference>
<dbReference type="CDD" id="cd03454">
    <property type="entry name" value="YdeM"/>
    <property type="match status" value="1"/>
</dbReference>
<dbReference type="SUPFAM" id="SSF54637">
    <property type="entry name" value="Thioesterase/thiol ester dehydrase-isomerase"/>
    <property type="match status" value="1"/>
</dbReference>
<dbReference type="eggNOG" id="arCOG00776">
    <property type="taxonomic scope" value="Archaea"/>
</dbReference>
<dbReference type="Proteomes" id="UP000011867">
    <property type="component" value="Chromosome"/>
</dbReference>
<proteinExistence type="predicted"/>
<dbReference type="EMBL" id="HF582854">
    <property type="protein sequence ID" value="CCQ36320.1"/>
    <property type="molecule type" value="Genomic_DNA"/>
</dbReference>
<dbReference type="InterPro" id="IPR052342">
    <property type="entry name" value="MCH/BMMD"/>
</dbReference>
<feature type="domain" description="MaoC-like" evidence="1">
    <location>
        <begin position="10"/>
        <end position="118"/>
    </location>
</feature>
<dbReference type="KEGG" id="nmo:Nmlp_2140"/>
<dbReference type="InterPro" id="IPR002539">
    <property type="entry name" value="MaoC-like_dom"/>
</dbReference>
<dbReference type="PANTHER" id="PTHR43664:SF1">
    <property type="entry name" value="BETA-METHYLMALYL-COA DEHYDRATASE"/>
    <property type="match status" value="1"/>
</dbReference>
<dbReference type="HOGENOM" id="CLU_094876_1_0_2"/>
<accession>M1Y1G7</accession>
<evidence type="ECO:0000259" key="1">
    <source>
        <dbReference type="Pfam" id="PF01575"/>
    </source>
</evidence>
<dbReference type="AlphaFoldDB" id="M1Y1G7"/>
<reference evidence="2 3" key="1">
    <citation type="journal article" date="2013" name="Genome Announc.">
        <title>Genome of the haloarchaeon Natronomonas moolapensis, a neutrophilic member of a previously haloalkaliphilic genus.</title>
        <authorList>
            <person name="Dyall-Smith M.L."/>
            <person name="Pfeiffer F."/>
            <person name="Oberwinkler T."/>
            <person name="Klee K."/>
            <person name="Rampp M."/>
            <person name="Palm P."/>
            <person name="Gross K."/>
            <person name="Schuster S.C."/>
            <person name="Oesterhelt D."/>
        </authorList>
    </citation>
    <scope>NUCLEOTIDE SEQUENCE [LARGE SCALE GENOMIC DNA]</scope>
    <source>
        <strain evidence="3">DSM 18674 / JCM 14361 / 8.8.11</strain>
    </source>
</reference>
<dbReference type="Pfam" id="PF01575">
    <property type="entry name" value="MaoC_dehydratas"/>
    <property type="match status" value="1"/>
</dbReference>
<dbReference type="PANTHER" id="PTHR43664">
    <property type="entry name" value="MONOAMINE OXIDASE-RELATED"/>
    <property type="match status" value="1"/>
</dbReference>
<gene>
    <name evidence="2" type="primary">maoC3</name>
    <name evidence="2" type="ordered locus">Nmlp_2140</name>
</gene>
<dbReference type="InterPro" id="IPR029069">
    <property type="entry name" value="HotDog_dom_sf"/>
</dbReference>